<protein>
    <submittedName>
        <fullName evidence="4">Bifunctional non-homologous end joining protein LigD</fullName>
    </submittedName>
</protein>
<evidence type="ECO:0000256" key="1">
    <source>
        <dbReference type="SAM" id="MobiDB-lite"/>
    </source>
</evidence>
<feature type="region of interest" description="Disordered" evidence="1">
    <location>
        <begin position="1"/>
        <end position="27"/>
    </location>
</feature>
<dbReference type="STRING" id="198092.SAMN02745194_00984"/>
<dbReference type="InterPro" id="IPR014145">
    <property type="entry name" value="LigD_pol_dom"/>
</dbReference>
<dbReference type="NCBIfam" id="TIGR02778">
    <property type="entry name" value="ligD_pol"/>
    <property type="match status" value="1"/>
</dbReference>
<dbReference type="AlphaFoldDB" id="A0A1M6DKY8"/>
<dbReference type="Pfam" id="PF13298">
    <property type="entry name" value="LigD_N"/>
    <property type="match status" value="1"/>
</dbReference>
<dbReference type="RefSeq" id="WP_073132111.1">
    <property type="nucleotide sequence ID" value="NZ_FQZF01000004.1"/>
</dbReference>
<dbReference type="Gene3D" id="3.90.920.10">
    <property type="entry name" value="DNA primase, PRIM domain"/>
    <property type="match status" value="1"/>
</dbReference>
<dbReference type="EMBL" id="FQZF01000004">
    <property type="protein sequence ID" value="SHI73638.1"/>
    <property type="molecule type" value="Genomic_DNA"/>
</dbReference>
<evidence type="ECO:0000313" key="5">
    <source>
        <dbReference type="Proteomes" id="UP000184387"/>
    </source>
</evidence>
<organism evidence="4 5">
    <name type="scientific">Muricoccus roseus</name>
    <dbReference type="NCBI Taxonomy" id="198092"/>
    <lineage>
        <taxon>Bacteria</taxon>
        <taxon>Pseudomonadati</taxon>
        <taxon>Pseudomonadota</taxon>
        <taxon>Alphaproteobacteria</taxon>
        <taxon>Acetobacterales</taxon>
        <taxon>Roseomonadaceae</taxon>
        <taxon>Muricoccus</taxon>
    </lineage>
</organism>
<dbReference type="PANTHER" id="PTHR42705">
    <property type="entry name" value="BIFUNCTIONAL NON-HOMOLOGOUS END JOINING PROTEIN LIGD"/>
    <property type="match status" value="1"/>
</dbReference>
<name>A0A1M6DKY8_9PROT</name>
<evidence type="ECO:0000313" key="4">
    <source>
        <dbReference type="EMBL" id="SHI73638.1"/>
    </source>
</evidence>
<dbReference type="PANTHER" id="PTHR42705:SF2">
    <property type="entry name" value="BIFUNCTIONAL NON-HOMOLOGOUS END JOINING PROTEIN LIGD"/>
    <property type="match status" value="1"/>
</dbReference>
<dbReference type="OrthoDB" id="9802472at2"/>
<dbReference type="Proteomes" id="UP000184387">
    <property type="component" value="Unassembled WGS sequence"/>
</dbReference>
<feature type="domain" description="DNA ligase D 3'-phosphoesterase" evidence="2">
    <location>
        <begin position="39"/>
        <end position="144"/>
    </location>
</feature>
<dbReference type="Pfam" id="PF21686">
    <property type="entry name" value="LigD_Prim-Pol"/>
    <property type="match status" value="1"/>
</dbReference>
<evidence type="ECO:0000259" key="3">
    <source>
        <dbReference type="Pfam" id="PF21686"/>
    </source>
</evidence>
<feature type="region of interest" description="Disordered" evidence="1">
    <location>
        <begin position="190"/>
        <end position="226"/>
    </location>
</feature>
<feature type="domain" description="DNA ligase D polymerase" evidence="3">
    <location>
        <begin position="248"/>
        <end position="496"/>
    </location>
</feature>
<proteinExistence type="predicted"/>
<evidence type="ECO:0000259" key="2">
    <source>
        <dbReference type="Pfam" id="PF13298"/>
    </source>
</evidence>
<keyword evidence="5" id="KW-1185">Reference proteome</keyword>
<reference evidence="4 5" key="1">
    <citation type="submission" date="2016-11" db="EMBL/GenBank/DDBJ databases">
        <authorList>
            <person name="Jaros S."/>
            <person name="Januszkiewicz K."/>
            <person name="Wedrychowicz H."/>
        </authorList>
    </citation>
    <scope>NUCLEOTIDE SEQUENCE [LARGE SCALE GENOMIC DNA]</scope>
    <source>
        <strain evidence="4 5">DSM 14916</strain>
    </source>
</reference>
<dbReference type="NCBIfam" id="TIGR02777">
    <property type="entry name" value="LigD_PE_dom"/>
    <property type="match status" value="1"/>
</dbReference>
<dbReference type="InterPro" id="IPR014144">
    <property type="entry name" value="LigD_PE_domain"/>
</dbReference>
<sequence length="510" mass="55740">MAEDPLAPYRAKRDFRRTAEPEGAAPKRRKAKALSFVVQKHDATRLHYDFRLELGGVLKSWAVTRGPSLDPAEKRLAVEVEDHPLEYGGFEGTIAEGYGAGTVMLWDRGSWEPESDDPAADLEKGRLRFTLHGERLKGGWHLVRMRPRGRESRTNWLLIKDEDEAAHPGDKDALLAGFTTSVATGRDLNAIAGKQDGPAKPPRKRAAPKKDPESPPAKKRASSSARVTVAGVALTHPDKPLWPEDGITKRDLAEYMEAVAPRLFPWVEGRPLSLLRAPDGINGERFFQRHGGRGVSPLLTQVKPRGEESSLLQVDKPEALVGLAQWGALEIHPWPARSTAITRPDRLILDLDPAEDLPFTAVVEAALVLREGVSAMGLIPFCKTTGGKGLHIVVPVSGASWKTLHDTAARICEALEAEAPDRFTTSSSKAVRGGRIFLDFQRNARGASAVAAWSPRARPGATVSMPLDWAEVREGLDPKAFTLRTAPARLKTADPWQDFEASARPLPKKG</sequence>
<dbReference type="InterPro" id="IPR052171">
    <property type="entry name" value="NHEJ_LigD"/>
</dbReference>
<accession>A0A1M6DKY8</accession>
<gene>
    <name evidence="4" type="ORF">SAMN02745194_00984</name>
</gene>